<keyword evidence="2" id="KW-1185">Reference proteome</keyword>
<comment type="caution">
    <text evidence="1">The sequence shown here is derived from an EMBL/GenBank/DDBJ whole genome shotgun (WGS) entry which is preliminary data.</text>
</comment>
<name>A0ACB8S8Z2_9AGAM</name>
<protein>
    <submittedName>
        <fullName evidence="1">Serine protease</fullName>
    </submittedName>
</protein>
<evidence type="ECO:0000313" key="2">
    <source>
        <dbReference type="Proteomes" id="UP000814033"/>
    </source>
</evidence>
<reference evidence="1" key="2">
    <citation type="journal article" date="2022" name="New Phytol.">
        <title>Evolutionary transition to the ectomycorrhizal habit in the genomes of a hyperdiverse lineage of mushroom-forming fungi.</title>
        <authorList>
            <person name="Looney B."/>
            <person name="Miyauchi S."/>
            <person name="Morin E."/>
            <person name="Drula E."/>
            <person name="Courty P.E."/>
            <person name="Kohler A."/>
            <person name="Kuo A."/>
            <person name="LaButti K."/>
            <person name="Pangilinan J."/>
            <person name="Lipzen A."/>
            <person name="Riley R."/>
            <person name="Andreopoulos W."/>
            <person name="He G."/>
            <person name="Johnson J."/>
            <person name="Nolan M."/>
            <person name="Tritt A."/>
            <person name="Barry K.W."/>
            <person name="Grigoriev I.V."/>
            <person name="Nagy L.G."/>
            <person name="Hibbett D."/>
            <person name="Henrissat B."/>
            <person name="Matheny P.B."/>
            <person name="Labbe J."/>
            <person name="Martin F.M."/>
        </authorList>
    </citation>
    <scope>NUCLEOTIDE SEQUENCE</scope>
    <source>
        <strain evidence="1">FP105234-sp</strain>
    </source>
</reference>
<dbReference type="Proteomes" id="UP000814033">
    <property type="component" value="Unassembled WGS sequence"/>
</dbReference>
<evidence type="ECO:0000313" key="1">
    <source>
        <dbReference type="EMBL" id="KAI0052865.1"/>
    </source>
</evidence>
<proteinExistence type="predicted"/>
<reference evidence="1" key="1">
    <citation type="submission" date="2021-02" db="EMBL/GenBank/DDBJ databases">
        <authorList>
            <consortium name="DOE Joint Genome Institute"/>
            <person name="Ahrendt S."/>
            <person name="Looney B.P."/>
            <person name="Miyauchi S."/>
            <person name="Morin E."/>
            <person name="Drula E."/>
            <person name="Courty P.E."/>
            <person name="Chicoki N."/>
            <person name="Fauchery L."/>
            <person name="Kohler A."/>
            <person name="Kuo A."/>
            <person name="Labutti K."/>
            <person name="Pangilinan J."/>
            <person name="Lipzen A."/>
            <person name="Riley R."/>
            <person name="Andreopoulos W."/>
            <person name="He G."/>
            <person name="Johnson J."/>
            <person name="Barry K.W."/>
            <person name="Grigoriev I.V."/>
            <person name="Nagy L."/>
            <person name="Hibbett D."/>
            <person name="Henrissat B."/>
            <person name="Matheny P.B."/>
            <person name="Labbe J."/>
            <person name="Martin F."/>
        </authorList>
    </citation>
    <scope>NUCLEOTIDE SEQUENCE</scope>
    <source>
        <strain evidence="1">FP105234-sp</strain>
    </source>
</reference>
<gene>
    <name evidence="1" type="ORF">FA95DRAFT_1660901</name>
</gene>
<organism evidence="1 2">
    <name type="scientific">Auriscalpium vulgare</name>
    <dbReference type="NCBI Taxonomy" id="40419"/>
    <lineage>
        <taxon>Eukaryota</taxon>
        <taxon>Fungi</taxon>
        <taxon>Dikarya</taxon>
        <taxon>Basidiomycota</taxon>
        <taxon>Agaricomycotina</taxon>
        <taxon>Agaricomycetes</taxon>
        <taxon>Russulales</taxon>
        <taxon>Auriscalpiaceae</taxon>
        <taxon>Auriscalpium</taxon>
    </lineage>
</organism>
<keyword evidence="1" id="KW-0645">Protease</keyword>
<dbReference type="EMBL" id="MU275843">
    <property type="protein sequence ID" value="KAI0052865.1"/>
    <property type="molecule type" value="Genomic_DNA"/>
</dbReference>
<accession>A0ACB8S8Z2</accession>
<keyword evidence="1" id="KW-0378">Hydrolase</keyword>
<sequence length="384" mass="40405">MLSSTLLAYLLITGSSALAAPSDTPARYIVQLKDGTVKSSHLASLGTVSGSGASSDWDEDVINGYAGTFDAQTLKALQASSDVQEIHEDVPVKAFGLKIQTDAPWGLQRISQHDRVHGNDSSLDYTYRYDSAAGTGVDIYPINEGIYVDNEDFGGRAKWGYTYFKNETTDGNGHGTHAAGSAAGTRFGSAKVKGAKRFTTSEDVVNNVLLASVAGASWVSKQVKASRRPSIASMSLGAPASKVIDQTVDALVRQGIHVIVAAGNENQDVKNVSPARVPTVVTVGASNINDGRAYFSNYGHLVDIFAPGENITSTYIGSPSAIEVESGTSMATPYVSGLVAYLISRDGNVAPHVMASKLKSLGTKNVLSNIPKGTVNDLTRNDIN</sequence>